<evidence type="ECO:0000256" key="4">
    <source>
        <dbReference type="ARBA" id="ARBA00023136"/>
    </source>
</evidence>
<comment type="subcellular location">
    <subcellularLocation>
        <location evidence="1">Endomembrane system</location>
        <topology evidence="1">Multi-pass membrane protein</topology>
    </subcellularLocation>
</comment>
<keyword evidence="3" id="KW-1133">Transmembrane helix</keyword>
<dbReference type="InterPro" id="IPR003807">
    <property type="entry name" value="DUF202"/>
</dbReference>
<protein>
    <submittedName>
        <fullName evidence="7">DUF202 domain-containing protein</fullName>
    </submittedName>
</protein>
<dbReference type="EMBL" id="JAAVJC010000158">
    <property type="protein sequence ID" value="NJQ16493.1"/>
    <property type="molecule type" value="Genomic_DNA"/>
</dbReference>
<keyword evidence="4" id="KW-0472">Membrane</keyword>
<evidence type="ECO:0000259" key="6">
    <source>
        <dbReference type="Pfam" id="PF02656"/>
    </source>
</evidence>
<dbReference type="Pfam" id="PF02656">
    <property type="entry name" value="DUF202"/>
    <property type="match status" value="1"/>
</dbReference>
<proteinExistence type="predicted"/>
<organism evidence="7 8">
    <name type="scientific">Streptomyces bohaiensis</name>
    <dbReference type="NCBI Taxonomy" id="1431344"/>
    <lineage>
        <taxon>Bacteria</taxon>
        <taxon>Bacillati</taxon>
        <taxon>Actinomycetota</taxon>
        <taxon>Actinomycetes</taxon>
        <taxon>Kitasatosporales</taxon>
        <taxon>Streptomycetaceae</taxon>
        <taxon>Streptomyces</taxon>
    </lineage>
</organism>
<evidence type="ECO:0000256" key="1">
    <source>
        <dbReference type="ARBA" id="ARBA00004127"/>
    </source>
</evidence>
<evidence type="ECO:0000256" key="2">
    <source>
        <dbReference type="ARBA" id="ARBA00022692"/>
    </source>
</evidence>
<keyword evidence="8" id="KW-1185">Reference proteome</keyword>
<feature type="region of interest" description="Disordered" evidence="5">
    <location>
        <begin position="1"/>
        <end position="20"/>
    </location>
</feature>
<dbReference type="RefSeq" id="WP_168089223.1">
    <property type="nucleotide sequence ID" value="NZ_JAAVJC010000158.1"/>
</dbReference>
<accession>A0ABX1CBJ9</accession>
<comment type="caution">
    <text evidence="7">The sequence shown here is derived from an EMBL/GenBank/DDBJ whole genome shotgun (WGS) entry which is preliminary data.</text>
</comment>
<feature type="non-terminal residue" evidence="7">
    <location>
        <position position="50"/>
    </location>
</feature>
<evidence type="ECO:0000313" key="7">
    <source>
        <dbReference type="EMBL" id="NJQ16493.1"/>
    </source>
</evidence>
<dbReference type="Proteomes" id="UP000727056">
    <property type="component" value="Unassembled WGS sequence"/>
</dbReference>
<gene>
    <name evidence="7" type="ORF">HCN52_16500</name>
</gene>
<reference evidence="7 8" key="1">
    <citation type="submission" date="2020-03" db="EMBL/GenBank/DDBJ databases">
        <title>Draft genome of Streptomyces sp. ventii, isolated from the Axial Seamount in the Pacific Ocean, and resequencing of the two type strains Streptomyces lonarensis strain NCL 716 and Streptomyces bohaiensis strain 11A07.</title>
        <authorList>
            <person name="Loughran R.M."/>
            <person name="Pfannmuller K.M."/>
            <person name="Wasson B.J."/>
            <person name="Deadmond M.C."/>
            <person name="Paddock B.E."/>
            <person name="Koyack M.J."/>
            <person name="Gallegos D.A."/>
            <person name="Mitchell E.A."/>
            <person name="Ushijima B."/>
            <person name="Saw J.H."/>
            <person name="Mcphail K.L."/>
            <person name="Videau P."/>
        </authorList>
    </citation>
    <scope>NUCLEOTIDE SEQUENCE [LARGE SCALE GENOMIC DNA]</scope>
    <source>
        <strain evidence="7 8">11A07</strain>
    </source>
</reference>
<feature type="domain" description="DUF202" evidence="6">
    <location>
        <begin position="15"/>
        <end position="43"/>
    </location>
</feature>
<evidence type="ECO:0000313" key="8">
    <source>
        <dbReference type="Proteomes" id="UP000727056"/>
    </source>
</evidence>
<name>A0ABX1CBJ9_9ACTN</name>
<keyword evidence="2" id="KW-0812">Transmembrane</keyword>
<evidence type="ECO:0000256" key="5">
    <source>
        <dbReference type="SAM" id="MobiDB-lite"/>
    </source>
</evidence>
<evidence type="ECO:0000256" key="3">
    <source>
        <dbReference type="ARBA" id="ARBA00022989"/>
    </source>
</evidence>
<sequence length="50" mass="5427">MRVPQRPGTPGPRDPAAQPERTALAWRRTALAFAVVTLFAWRVPAAMGSP</sequence>